<accession>A0A6J5PWK7</accession>
<organism evidence="1">
    <name type="scientific">uncultured Caudovirales phage</name>
    <dbReference type="NCBI Taxonomy" id="2100421"/>
    <lineage>
        <taxon>Viruses</taxon>
        <taxon>Duplodnaviria</taxon>
        <taxon>Heunggongvirae</taxon>
        <taxon>Uroviricota</taxon>
        <taxon>Caudoviricetes</taxon>
        <taxon>Peduoviridae</taxon>
        <taxon>Maltschvirus</taxon>
        <taxon>Maltschvirus maltsch</taxon>
    </lineage>
</organism>
<evidence type="ECO:0000313" key="3">
    <source>
        <dbReference type="EMBL" id="CAB4223491.1"/>
    </source>
</evidence>
<name>A0A6J5PWK7_9CAUD</name>
<gene>
    <name evidence="2" type="ORF">UFOVP1425_17</name>
    <name evidence="3" type="ORF">UFOVP1672_79</name>
    <name evidence="1" type="ORF">UFOVP988_17</name>
</gene>
<evidence type="ECO:0000313" key="1">
    <source>
        <dbReference type="EMBL" id="CAB4176233.1"/>
    </source>
</evidence>
<sequence length="122" mass="13381">MIRAALPSSLMRLFTVTGFFIIQIQHDRAFIMAGVKGRSGRGLEKPWRDAIMLAVNEIDGDQKRLRRLAERIVAEALDGNVTALKEIGDRLDGKPAQALTDGDGEPLQGPVVNVYVPDNNRG</sequence>
<dbReference type="EMBL" id="LR797536">
    <property type="protein sequence ID" value="CAB4223491.1"/>
    <property type="molecule type" value="Genomic_DNA"/>
</dbReference>
<proteinExistence type="predicted"/>
<reference evidence="1" key="1">
    <citation type="submission" date="2020-05" db="EMBL/GenBank/DDBJ databases">
        <authorList>
            <person name="Chiriac C."/>
            <person name="Salcher M."/>
            <person name="Ghai R."/>
            <person name="Kavagutti S V."/>
        </authorList>
    </citation>
    <scope>NUCLEOTIDE SEQUENCE</scope>
</reference>
<evidence type="ECO:0000313" key="2">
    <source>
        <dbReference type="EMBL" id="CAB4210512.1"/>
    </source>
</evidence>
<dbReference type="EMBL" id="LR797367">
    <property type="protein sequence ID" value="CAB4210512.1"/>
    <property type="molecule type" value="Genomic_DNA"/>
</dbReference>
<dbReference type="EMBL" id="LR796943">
    <property type="protein sequence ID" value="CAB4176233.1"/>
    <property type="molecule type" value="Genomic_DNA"/>
</dbReference>
<protein>
    <submittedName>
        <fullName evidence="1">Uncharacterized protein</fullName>
    </submittedName>
</protein>